<reference evidence="1 2" key="1">
    <citation type="journal article" date="2019" name="Sci. Rep.">
        <title>A multi-omics analysis of the grapevine pathogen Lasiodiplodia theobromae reveals that temperature affects the expression of virulence- and pathogenicity-related genes.</title>
        <authorList>
            <person name="Felix C."/>
            <person name="Meneses R."/>
            <person name="Goncalves M.F.M."/>
            <person name="Tilleman L."/>
            <person name="Duarte A.S."/>
            <person name="Jorrin-Novo J.V."/>
            <person name="Van de Peer Y."/>
            <person name="Deforce D."/>
            <person name="Van Nieuwerburgh F."/>
            <person name="Esteves A.C."/>
            <person name="Alves A."/>
        </authorList>
    </citation>
    <scope>NUCLEOTIDE SEQUENCE [LARGE SCALE GENOMIC DNA]</scope>
    <source>
        <strain evidence="1 2">LA-SOL3</strain>
    </source>
</reference>
<dbReference type="EMBL" id="VCHE01000072">
    <property type="protein sequence ID" value="KAB2572749.1"/>
    <property type="molecule type" value="Genomic_DNA"/>
</dbReference>
<accession>A0A5N5D4W7</accession>
<keyword evidence="2" id="KW-1185">Reference proteome</keyword>
<evidence type="ECO:0000313" key="1">
    <source>
        <dbReference type="EMBL" id="KAB2572749.1"/>
    </source>
</evidence>
<organism evidence="1 2">
    <name type="scientific">Lasiodiplodia theobromae</name>
    <dbReference type="NCBI Taxonomy" id="45133"/>
    <lineage>
        <taxon>Eukaryota</taxon>
        <taxon>Fungi</taxon>
        <taxon>Dikarya</taxon>
        <taxon>Ascomycota</taxon>
        <taxon>Pezizomycotina</taxon>
        <taxon>Dothideomycetes</taxon>
        <taxon>Dothideomycetes incertae sedis</taxon>
        <taxon>Botryosphaeriales</taxon>
        <taxon>Botryosphaeriaceae</taxon>
        <taxon>Lasiodiplodia</taxon>
    </lineage>
</organism>
<protein>
    <submittedName>
        <fullName evidence="1">Uncharacterized protein</fullName>
    </submittedName>
</protein>
<dbReference type="AlphaFoldDB" id="A0A5N5D4W7"/>
<gene>
    <name evidence="1" type="ORF">DBV05_g8588</name>
</gene>
<comment type="caution">
    <text evidence="1">The sequence shown here is derived from an EMBL/GenBank/DDBJ whole genome shotgun (WGS) entry which is preliminary data.</text>
</comment>
<name>A0A5N5D4W7_9PEZI</name>
<sequence length="349" mass="38694">MPTTPAGTPVDRVVQDLLNDDRNRLQLQTVPSHVIRAYVYGSCAYLKDLPARYDMALFASVLHMIRRISTGFLATEPSFRLAEMDTLAYQCAMNVKLPEDLLLEGLESLLWRLREELVHGGGINVPGAAYALESVYTRSQQTSFHTALVDFCPGCGNVDGSDVPASLLHCVGVVDNPNADLELHHRPSDGPVDPDLQSWFDFAPAMRPPSFPTTQGCEHCESDSPLSSINIVTDRPPVHLTLGPSFSPAKIDTDAIIKLTVRRDPVNSPDGYDVYYRFESAIAYDWDTEEFCYYWVDRVDDDDDGGRGGEVVQLHKYSHLESPGVVRRVQDGLPTPLRFAALLLEKVSA</sequence>
<dbReference type="Proteomes" id="UP000325902">
    <property type="component" value="Unassembled WGS sequence"/>
</dbReference>
<evidence type="ECO:0000313" key="2">
    <source>
        <dbReference type="Proteomes" id="UP000325902"/>
    </source>
</evidence>
<proteinExistence type="predicted"/>